<dbReference type="Proteomes" id="UP000823941">
    <property type="component" value="Chromosome 16"/>
</dbReference>
<evidence type="ECO:0000256" key="1">
    <source>
        <dbReference type="PROSITE-ProRule" id="PRU00042"/>
    </source>
</evidence>
<dbReference type="SUPFAM" id="SSF57667">
    <property type="entry name" value="beta-beta-alpha zinc fingers"/>
    <property type="match status" value="1"/>
</dbReference>
<dbReference type="InterPro" id="IPR036236">
    <property type="entry name" value="Znf_C2H2_sf"/>
</dbReference>
<keyword evidence="1" id="KW-0479">Metal-binding</keyword>
<keyword evidence="4" id="KW-1185">Reference proteome</keyword>
<dbReference type="Gene3D" id="3.30.160.60">
    <property type="entry name" value="Classic Zinc Finger"/>
    <property type="match status" value="1"/>
</dbReference>
<dbReference type="PROSITE" id="PS50157">
    <property type="entry name" value="ZINC_FINGER_C2H2_2"/>
    <property type="match status" value="1"/>
</dbReference>
<sequence>MKKHGLTVVERPFKCRSCDAAYSVRTNLYQHYKVKHLKLKRNDRITIKNLFNLDKEIIVLPARK</sequence>
<dbReference type="EMBL" id="JAHIBW010000016">
    <property type="protein sequence ID" value="KAG7303638.1"/>
    <property type="molecule type" value="Genomic_DNA"/>
</dbReference>
<keyword evidence="1" id="KW-0863">Zinc-finger</keyword>
<dbReference type="InterPro" id="IPR013087">
    <property type="entry name" value="Znf_C2H2_type"/>
</dbReference>
<feature type="domain" description="C2H2-type" evidence="2">
    <location>
        <begin position="13"/>
        <end position="41"/>
    </location>
</feature>
<accession>A0ABQ7QI72</accession>
<reference evidence="3 4" key="1">
    <citation type="submission" date="2021-06" db="EMBL/GenBank/DDBJ databases">
        <title>A haploid diamondback moth (Plutella xylostella L.) genome assembly resolves 31 chromosomes and identifies a diamide resistance mutation.</title>
        <authorList>
            <person name="Ward C.M."/>
            <person name="Perry K.D."/>
            <person name="Baker G."/>
            <person name="Powis K."/>
            <person name="Heckel D.G."/>
            <person name="Baxter S.W."/>
        </authorList>
    </citation>
    <scope>NUCLEOTIDE SEQUENCE [LARGE SCALE GENOMIC DNA]</scope>
    <source>
        <strain evidence="3 4">LV</strain>
        <tissue evidence="3">Single pupa</tissue>
    </source>
</reference>
<organism evidence="3 4">
    <name type="scientific">Plutella xylostella</name>
    <name type="common">Diamondback moth</name>
    <name type="synonym">Plutella maculipennis</name>
    <dbReference type="NCBI Taxonomy" id="51655"/>
    <lineage>
        <taxon>Eukaryota</taxon>
        <taxon>Metazoa</taxon>
        <taxon>Ecdysozoa</taxon>
        <taxon>Arthropoda</taxon>
        <taxon>Hexapoda</taxon>
        <taxon>Insecta</taxon>
        <taxon>Pterygota</taxon>
        <taxon>Neoptera</taxon>
        <taxon>Endopterygota</taxon>
        <taxon>Lepidoptera</taxon>
        <taxon>Glossata</taxon>
        <taxon>Ditrysia</taxon>
        <taxon>Yponomeutoidea</taxon>
        <taxon>Plutellidae</taxon>
        <taxon>Plutella</taxon>
    </lineage>
</organism>
<evidence type="ECO:0000313" key="4">
    <source>
        <dbReference type="Proteomes" id="UP000823941"/>
    </source>
</evidence>
<keyword evidence="1" id="KW-0862">Zinc</keyword>
<gene>
    <name evidence="3" type="ORF">JYU34_012168</name>
</gene>
<protein>
    <recommendedName>
        <fullName evidence="2">C2H2-type domain-containing protein</fullName>
    </recommendedName>
</protein>
<dbReference type="PROSITE" id="PS00028">
    <property type="entry name" value="ZINC_FINGER_C2H2_1"/>
    <property type="match status" value="1"/>
</dbReference>
<evidence type="ECO:0000259" key="2">
    <source>
        <dbReference type="PROSITE" id="PS50157"/>
    </source>
</evidence>
<evidence type="ECO:0000313" key="3">
    <source>
        <dbReference type="EMBL" id="KAG7303638.1"/>
    </source>
</evidence>
<comment type="caution">
    <text evidence="3">The sequence shown here is derived from an EMBL/GenBank/DDBJ whole genome shotgun (WGS) entry which is preliminary data.</text>
</comment>
<name>A0ABQ7QI72_PLUXY</name>
<proteinExistence type="predicted"/>